<protein>
    <recommendedName>
        <fullName evidence="1">ATPase AAA-type core domain-containing protein</fullName>
    </recommendedName>
</protein>
<dbReference type="Gene3D" id="3.40.50.300">
    <property type="entry name" value="P-loop containing nucleotide triphosphate hydrolases"/>
    <property type="match status" value="2"/>
</dbReference>
<dbReference type="GO" id="GO:0016887">
    <property type="term" value="F:ATP hydrolysis activity"/>
    <property type="evidence" value="ECO:0007669"/>
    <property type="project" value="InterPro"/>
</dbReference>
<keyword evidence="3" id="KW-1185">Reference proteome</keyword>
<dbReference type="RefSeq" id="WP_082411646.1">
    <property type="nucleotide sequence ID" value="NZ_AP019782.1"/>
</dbReference>
<dbReference type="KEGG" id="moz:MoryE10_27340"/>
<proteinExistence type="predicted"/>
<name>A0A8D4VPN9_9GAMM</name>
<evidence type="ECO:0000313" key="3">
    <source>
        <dbReference type="Proteomes" id="UP000824988"/>
    </source>
</evidence>
<evidence type="ECO:0000259" key="1">
    <source>
        <dbReference type="Pfam" id="PF13304"/>
    </source>
</evidence>
<dbReference type="PANTHER" id="PTHR43581:SF4">
    <property type="entry name" value="ATP_GTP PHOSPHATASE"/>
    <property type="match status" value="1"/>
</dbReference>
<dbReference type="PANTHER" id="PTHR43581">
    <property type="entry name" value="ATP/GTP PHOSPHATASE"/>
    <property type="match status" value="1"/>
</dbReference>
<gene>
    <name evidence="2" type="ORF">MoryE10_27340</name>
</gene>
<dbReference type="AlphaFoldDB" id="A0A8D4VPN9"/>
<dbReference type="Proteomes" id="UP000824988">
    <property type="component" value="Chromosome"/>
</dbReference>
<feature type="domain" description="ATPase AAA-type core" evidence="1">
    <location>
        <begin position="26"/>
        <end position="296"/>
    </location>
</feature>
<dbReference type="InterPro" id="IPR027417">
    <property type="entry name" value="P-loop_NTPase"/>
</dbReference>
<sequence>MKDRFTSVTFKNYKALKKYSLSLNEFNVLVGPNNAGKSTIIGAFKILYEGMRKASARKAQYIGAAGVSAWGYNIPLDDIPVAIDNIFTDYDDSEPAIIEFRLSSGNKLRLVFPENRVCYLVCNPKGKPVRTPSEFRAAYQASIGFVPVLGPVEHDEPLYQQEAARQALLSHRASRNFRNIWYHYPEDFNEFREMLRTTWPGMDVDRPEVDRTHDKPLLHMFCPEERYPREVFWAGFGFQVWCQMLTYIVRSRKDSLLIIDEPDIYLHSDLQRQLVEILRRVPPDIIIATHSTEIISEADPGDLLVVNKKSQSAKRISNPSQLQSIFGVLGSNLNPILTQLAKSRRAVFVEGKDFQILSAFARKLGKQSVANRSDFAVIPVEGFNPVKVKDFSEGIELTLGAKILKAVVFDRDYRAPHEVLDMLKTFDGYCALSHIHSRKEMENYLLVGSALQRAIEGRVSERSARSGVITTFTENVEDILDRLTGCMKSRISGQFLSKQGAYLKSLDPGLDFATINQRLLDEFEALWINLKDRLSLVPGKELIGQLNGYLQDVYGVTVTHTAVIGAMKASEVPDEIVQLIENLEKFRCASV</sequence>
<dbReference type="GO" id="GO:0005524">
    <property type="term" value="F:ATP binding"/>
    <property type="evidence" value="ECO:0007669"/>
    <property type="project" value="InterPro"/>
</dbReference>
<dbReference type="InterPro" id="IPR003959">
    <property type="entry name" value="ATPase_AAA_core"/>
</dbReference>
<organism evidence="2 3">
    <name type="scientific">Methylogaea oryzae</name>
    <dbReference type="NCBI Taxonomy" id="1295382"/>
    <lineage>
        <taxon>Bacteria</taxon>
        <taxon>Pseudomonadati</taxon>
        <taxon>Pseudomonadota</taxon>
        <taxon>Gammaproteobacteria</taxon>
        <taxon>Methylococcales</taxon>
        <taxon>Methylococcaceae</taxon>
        <taxon>Methylogaea</taxon>
    </lineage>
</organism>
<dbReference type="SUPFAM" id="SSF52540">
    <property type="entry name" value="P-loop containing nucleoside triphosphate hydrolases"/>
    <property type="match status" value="1"/>
</dbReference>
<evidence type="ECO:0000313" key="2">
    <source>
        <dbReference type="EMBL" id="BBL72128.1"/>
    </source>
</evidence>
<dbReference type="InterPro" id="IPR051396">
    <property type="entry name" value="Bact_Antivir_Def_Nuclease"/>
</dbReference>
<accession>A0A8D4VPN9</accession>
<dbReference type="Pfam" id="PF13304">
    <property type="entry name" value="AAA_21"/>
    <property type="match status" value="1"/>
</dbReference>
<dbReference type="CDD" id="cd00267">
    <property type="entry name" value="ABC_ATPase"/>
    <property type="match status" value="1"/>
</dbReference>
<dbReference type="EMBL" id="AP019782">
    <property type="protein sequence ID" value="BBL72128.1"/>
    <property type="molecule type" value="Genomic_DNA"/>
</dbReference>
<reference evidence="2" key="1">
    <citation type="submission" date="2019-06" db="EMBL/GenBank/DDBJ databases">
        <title>Complete genome sequence of Methylogaea oryzae strain JCM16910.</title>
        <authorList>
            <person name="Asakawa S."/>
        </authorList>
    </citation>
    <scope>NUCLEOTIDE SEQUENCE</scope>
    <source>
        <strain evidence="2">E10</strain>
    </source>
</reference>